<dbReference type="GO" id="GO:0009425">
    <property type="term" value="C:bacterial-type flagellum basal body"/>
    <property type="evidence" value="ECO:0007669"/>
    <property type="project" value="InterPro"/>
</dbReference>
<sequence length="320" mass="36455">MYVSALKKMLLKDVLSMDIGSVIELDQLANDPLEILVGDKVIAMGEVVIVDGNFGVQIGEIGTKRERLEKIAIVEIMQQQKHIKDTERSNEWSVLRIMSDFVKGFDELQDLGPSVTFFGSARFHANNRYYQDAHTLAYKLGKKGYSIITGGSKGIMEAANKGGFDSEKCQSIGLNINLPHEQSGNQYTTKHLNFDYFFVRKVMLVKYSLAYIIFPGGFGTLDEFLEALTLTQTGKITKISIFLYGKDYWEKLLDFIKTTMVEHHTIRPEDVELIILTDDLDEIVTKIDERLVLYINELKNEGLEHSHYYQKAVEFLSNQE</sequence>
<keyword evidence="7" id="KW-1185">Reference proteome</keyword>
<keyword evidence="6" id="KW-0378">Hydrolase</keyword>
<comment type="similarity">
    <text evidence="2">Belongs to the FliN/MopA/SpaO family.</text>
</comment>
<dbReference type="EC" id="3.2.2.4" evidence="3"/>
<dbReference type="Pfam" id="PF01052">
    <property type="entry name" value="FliMN_C"/>
    <property type="match status" value="1"/>
</dbReference>
<dbReference type="GO" id="GO:0003774">
    <property type="term" value="F:cytoskeletal motor activity"/>
    <property type="evidence" value="ECO:0007669"/>
    <property type="project" value="InterPro"/>
</dbReference>
<dbReference type="GO" id="GO:0006935">
    <property type="term" value="P:chemotaxis"/>
    <property type="evidence" value="ECO:0007669"/>
    <property type="project" value="InterPro"/>
</dbReference>
<dbReference type="Gene3D" id="3.40.50.450">
    <property type="match status" value="1"/>
</dbReference>
<evidence type="ECO:0000256" key="2">
    <source>
        <dbReference type="ARBA" id="ARBA00009226"/>
    </source>
</evidence>
<protein>
    <recommendedName>
        <fullName evidence="4">AMP nucleosidase</fullName>
        <ecNumber evidence="3">3.2.2.4</ecNumber>
    </recommendedName>
    <alternativeName>
        <fullName evidence="4">AMP nucleosidase</fullName>
    </alternativeName>
</protein>
<comment type="catalytic activity">
    <reaction evidence="1">
        <text>AMP + H2O = D-ribose 5-phosphate + adenine</text>
        <dbReference type="Rhea" id="RHEA:20129"/>
        <dbReference type="ChEBI" id="CHEBI:15377"/>
        <dbReference type="ChEBI" id="CHEBI:16708"/>
        <dbReference type="ChEBI" id="CHEBI:78346"/>
        <dbReference type="ChEBI" id="CHEBI:456215"/>
        <dbReference type="EC" id="3.2.2.4"/>
    </reaction>
</comment>
<gene>
    <name evidence="6" type="ORF">Sdiek1_0348</name>
</gene>
<dbReference type="InterPro" id="IPR001172">
    <property type="entry name" value="FliN_T3SS_HrcQb"/>
</dbReference>
<dbReference type="PRINTS" id="PR00956">
    <property type="entry name" value="FLGMOTORFLIN"/>
</dbReference>
<dbReference type="GO" id="GO:0005829">
    <property type="term" value="C:cytosol"/>
    <property type="evidence" value="ECO:0007669"/>
    <property type="project" value="TreeGrafter"/>
</dbReference>
<dbReference type="Pfam" id="PF03641">
    <property type="entry name" value="Lysine_decarbox"/>
    <property type="match status" value="1"/>
</dbReference>
<dbReference type="InterPro" id="IPR052341">
    <property type="entry name" value="LOG_family_nucleotidases"/>
</dbReference>
<dbReference type="AlphaFoldDB" id="A0A1Y0HHF7"/>
<dbReference type="GO" id="GO:0071973">
    <property type="term" value="P:bacterial-type flagellum-dependent cell motility"/>
    <property type="evidence" value="ECO:0007669"/>
    <property type="project" value="InterPro"/>
</dbReference>
<dbReference type="Gene3D" id="2.30.330.10">
    <property type="entry name" value="SpoA-like"/>
    <property type="match status" value="1"/>
</dbReference>
<evidence type="ECO:0000313" key="6">
    <source>
        <dbReference type="EMBL" id="ARU47531.1"/>
    </source>
</evidence>
<dbReference type="NCBIfam" id="TIGR00730">
    <property type="entry name" value="Rossman fold protein, TIGR00730 family"/>
    <property type="match status" value="1"/>
</dbReference>
<name>A0A1Y0HHF7_9BACT</name>
<dbReference type="GO" id="GO:0008714">
    <property type="term" value="F:AMP nucleosidase activity"/>
    <property type="evidence" value="ECO:0007669"/>
    <property type="project" value="UniProtKB-EC"/>
</dbReference>
<dbReference type="KEGG" id="suls:Sdiek1_0348"/>
<proteinExistence type="inferred from homology"/>
<dbReference type="PANTHER" id="PTHR43393:SF2">
    <property type="entry name" value="CYTOKININ RIBOSIDE 5'-MONOPHOSPHATE PHOSPHORIBOHYDROLASE"/>
    <property type="match status" value="1"/>
</dbReference>
<organism evidence="6 7">
    <name type="scientific">Sulfurospirillum diekertiae</name>
    <dbReference type="NCBI Taxonomy" id="1854492"/>
    <lineage>
        <taxon>Bacteria</taxon>
        <taxon>Pseudomonadati</taxon>
        <taxon>Campylobacterota</taxon>
        <taxon>Epsilonproteobacteria</taxon>
        <taxon>Campylobacterales</taxon>
        <taxon>Sulfurospirillaceae</taxon>
        <taxon>Sulfurospirillum</taxon>
    </lineage>
</organism>
<dbReference type="InterPro" id="IPR031100">
    <property type="entry name" value="LOG_fam"/>
</dbReference>
<dbReference type="InterPro" id="IPR001543">
    <property type="entry name" value="FliN-like_C"/>
</dbReference>
<dbReference type="InterPro" id="IPR005269">
    <property type="entry name" value="LOG"/>
</dbReference>
<feature type="domain" description="Flagellar motor switch protein FliN-like C-terminal" evidence="5">
    <location>
        <begin position="7"/>
        <end position="61"/>
    </location>
</feature>
<evidence type="ECO:0000256" key="3">
    <source>
        <dbReference type="ARBA" id="ARBA00011985"/>
    </source>
</evidence>
<dbReference type="GO" id="GO:0009691">
    <property type="term" value="P:cytokinin biosynthetic process"/>
    <property type="evidence" value="ECO:0007669"/>
    <property type="project" value="InterPro"/>
</dbReference>
<reference evidence="7" key="1">
    <citation type="submission" date="2017-05" db="EMBL/GenBank/DDBJ databases">
        <title>Dechlorination kinetics govern the competition between two new strains of the genus Sulfurospirillum.</title>
        <authorList>
            <person name="Buttet G.F."/>
            <person name="Murray A.M."/>
            <person name="Goris T."/>
            <person name="Burion M."/>
            <person name="Lin B."/>
            <person name="Rolle M."/>
            <person name="Maillard J."/>
        </authorList>
    </citation>
    <scope>NUCLEOTIDE SEQUENCE [LARGE SCALE GENOMIC DNA]</scope>
    <source>
        <strain evidence="7">SL2-1</strain>
    </source>
</reference>
<dbReference type="SUPFAM" id="SSF101801">
    <property type="entry name" value="Surface presentation of antigens (SPOA)"/>
    <property type="match status" value="1"/>
</dbReference>
<dbReference type="InterPro" id="IPR036429">
    <property type="entry name" value="SpoA-like_sf"/>
</dbReference>
<accession>A0A1Y0HHF7</accession>
<evidence type="ECO:0000259" key="5">
    <source>
        <dbReference type="Pfam" id="PF01052"/>
    </source>
</evidence>
<evidence type="ECO:0000313" key="7">
    <source>
        <dbReference type="Proteomes" id="UP000196005"/>
    </source>
</evidence>
<dbReference type="SUPFAM" id="SSF102405">
    <property type="entry name" value="MCP/YpsA-like"/>
    <property type="match status" value="1"/>
</dbReference>
<dbReference type="Proteomes" id="UP000196005">
    <property type="component" value="Chromosome"/>
</dbReference>
<evidence type="ECO:0000256" key="4">
    <source>
        <dbReference type="ARBA" id="ARBA00031983"/>
    </source>
</evidence>
<dbReference type="EMBL" id="CP021416">
    <property type="protein sequence ID" value="ARU47531.1"/>
    <property type="molecule type" value="Genomic_DNA"/>
</dbReference>
<evidence type="ECO:0000256" key="1">
    <source>
        <dbReference type="ARBA" id="ARBA00000274"/>
    </source>
</evidence>
<keyword evidence="6" id="KW-0326">Glycosidase</keyword>
<dbReference type="PANTHER" id="PTHR43393">
    <property type="entry name" value="CYTOKININ RIBOSIDE 5'-MONOPHOSPHATE PHOSPHORIBOHYDROLASE"/>
    <property type="match status" value="1"/>
</dbReference>